<dbReference type="GO" id="GO:0000244">
    <property type="term" value="P:spliceosomal tri-snRNP complex assembly"/>
    <property type="evidence" value="ECO:0007669"/>
    <property type="project" value="InterPro"/>
</dbReference>
<reference evidence="5 6" key="1">
    <citation type="submission" date="2024-04" db="EMBL/GenBank/DDBJ databases">
        <authorList>
            <person name="Fracassetti M."/>
        </authorList>
    </citation>
    <scope>NUCLEOTIDE SEQUENCE [LARGE SCALE GENOMIC DNA]</scope>
</reference>
<evidence type="ECO:0000313" key="6">
    <source>
        <dbReference type="Proteomes" id="UP001497516"/>
    </source>
</evidence>
<comment type="subcellular location">
    <subcellularLocation>
        <location evidence="1">Nucleus</location>
    </subcellularLocation>
</comment>
<accession>A0AAV2FNF4</accession>
<dbReference type="PANTHER" id="PTHR13904">
    <property type="entry name" value="PRE-MRNA SPLICING FACTOR PRP31"/>
    <property type="match status" value="1"/>
</dbReference>
<dbReference type="Pfam" id="PF09785">
    <property type="entry name" value="Prp31_C"/>
    <property type="match status" value="1"/>
</dbReference>
<dbReference type="AlphaFoldDB" id="A0AAV2FNF4"/>
<keyword evidence="2" id="KW-0539">Nucleus</keyword>
<evidence type="ECO:0000256" key="2">
    <source>
        <dbReference type="ARBA" id="ARBA00023242"/>
    </source>
</evidence>
<feature type="domain" description="Prp31 C-terminal" evidence="4">
    <location>
        <begin position="45"/>
        <end position="110"/>
    </location>
</feature>
<organism evidence="5 6">
    <name type="scientific">Linum trigynum</name>
    <dbReference type="NCBI Taxonomy" id="586398"/>
    <lineage>
        <taxon>Eukaryota</taxon>
        <taxon>Viridiplantae</taxon>
        <taxon>Streptophyta</taxon>
        <taxon>Embryophyta</taxon>
        <taxon>Tracheophyta</taxon>
        <taxon>Spermatophyta</taxon>
        <taxon>Magnoliopsida</taxon>
        <taxon>eudicotyledons</taxon>
        <taxon>Gunneridae</taxon>
        <taxon>Pentapetalae</taxon>
        <taxon>rosids</taxon>
        <taxon>fabids</taxon>
        <taxon>Malpighiales</taxon>
        <taxon>Linaceae</taxon>
        <taxon>Linum</taxon>
    </lineage>
</organism>
<dbReference type="EMBL" id="OZ034820">
    <property type="protein sequence ID" value="CAL1399459.1"/>
    <property type="molecule type" value="Genomic_DNA"/>
</dbReference>
<sequence length="126" mass="13522">MVKSKLRDTGRNWMPRSEFVRICGEVCSDPDEARRVARTLDESGTSSVGYGLGEGHGMLGQAGRKARVAARQSKPVAKKCRDSQFGSSGTTSGLTSSLAFTLVQGIELSNYKLTHINCAVESKVPT</sequence>
<dbReference type="GO" id="GO:0071011">
    <property type="term" value="C:precatalytic spliceosome"/>
    <property type="evidence" value="ECO:0007669"/>
    <property type="project" value="TreeGrafter"/>
</dbReference>
<evidence type="ECO:0000256" key="3">
    <source>
        <dbReference type="ARBA" id="ARBA00023274"/>
    </source>
</evidence>
<gene>
    <name evidence="5" type="ORF">LTRI10_LOCUS39643</name>
</gene>
<dbReference type="InterPro" id="IPR019175">
    <property type="entry name" value="Prp31_C"/>
</dbReference>
<dbReference type="GO" id="GO:0005687">
    <property type="term" value="C:U4 snRNP"/>
    <property type="evidence" value="ECO:0007669"/>
    <property type="project" value="TreeGrafter"/>
</dbReference>
<dbReference type="PANTHER" id="PTHR13904:SF0">
    <property type="entry name" value="U4_U6 SMALL NUCLEAR RIBONUCLEOPROTEIN PRP31"/>
    <property type="match status" value="1"/>
</dbReference>
<dbReference type="Proteomes" id="UP001497516">
    <property type="component" value="Chromosome 7"/>
</dbReference>
<keyword evidence="3" id="KW-0687">Ribonucleoprotein</keyword>
<name>A0AAV2FNF4_9ROSI</name>
<protein>
    <recommendedName>
        <fullName evidence="4">Prp31 C-terminal domain-containing protein</fullName>
    </recommendedName>
</protein>
<evidence type="ECO:0000259" key="4">
    <source>
        <dbReference type="Pfam" id="PF09785"/>
    </source>
</evidence>
<proteinExistence type="predicted"/>
<keyword evidence="6" id="KW-1185">Reference proteome</keyword>
<evidence type="ECO:0000313" key="5">
    <source>
        <dbReference type="EMBL" id="CAL1399459.1"/>
    </source>
</evidence>
<dbReference type="GO" id="GO:0046540">
    <property type="term" value="C:U4/U6 x U5 tri-snRNP complex"/>
    <property type="evidence" value="ECO:0007669"/>
    <property type="project" value="InterPro"/>
</dbReference>
<evidence type="ECO:0000256" key="1">
    <source>
        <dbReference type="ARBA" id="ARBA00004123"/>
    </source>
</evidence>
<dbReference type="InterPro" id="IPR027105">
    <property type="entry name" value="Prp31"/>
</dbReference>